<dbReference type="PROSITE" id="PS50893">
    <property type="entry name" value="ABC_TRANSPORTER_2"/>
    <property type="match status" value="1"/>
</dbReference>
<accession>A0A923LC35</accession>
<dbReference type="InterPro" id="IPR003593">
    <property type="entry name" value="AAA+_ATPase"/>
</dbReference>
<evidence type="ECO:0000259" key="4">
    <source>
        <dbReference type="PROSITE" id="PS50893"/>
    </source>
</evidence>
<evidence type="ECO:0000256" key="2">
    <source>
        <dbReference type="ARBA" id="ARBA00022741"/>
    </source>
</evidence>
<evidence type="ECO:0000313" key="6">
    <source>
        <dbReference type="Proteomes" id="UP000649345"/>
    </source>
</evidence>
<dbReference type="FunFam" id="3.40.50.300:FF:000134">
    <property type="entry name" value="Iron-enterobactin ABC transporter ATP-binding protein"/>
    <property type="match status" value="1"/>
</dbReference>
<dbReference type="GO" id="GO:0016887">
    <property type="term" value="F:ATP hydrolysis activity"/>
    <property type="evidence" value="ECO:0007669"/>
    <property type="project" value="InterPro"/>
</dbReference>
<dbReference type="InterPro" id="IPR017871">
    <property type="entry name" value="ABC_transporter-like_CS"/>
</dbReference>
<dbReference type="CDD" id="cd03214">
    <property type="entry name" value="ABC_Iron-Siderophores_B12_Hemin"/>
    <property type="match status" value="1"/>
</dbReference>
<gene>
    <name evidence="5" type="ORF">H8S44_07500</name>
</gene>
<keyword evidence="6" id="KW-1185">Reference proteome</keyword>
<keyword evidence="3 5" id="KW-0067">ATP-binding</keyword>
<feature type="domain" description="ABC transporter" evidence="4">
    <location>
        <begin position="10"/>
        <end position="245"/>
    </location>
</feature>
<dbReference type="PANTHER" id="PTHR42734">
    <property type="entry name" value="METAL TRANSPORT SYSTEM ATP-BINDING PROTEIN TM_0124-RELATED"/>
    <property type="match status" value="1"/>
</dbReference>
<dbReference type="GO" id="GO:0005524">
    <property type="term" value="F:ATP binding"/>
    <property type="evidence" value="ECO:0007669"/>
    <property type="project" value="UniProtKB-KW"/>
</dbReference>
<dbReference type="Pfam" id="PF00005">
    <property type="entry name" value="ABC_tran"/>
    <property type="match status" value="1"/>
</dbReference>
<evidence type="ECO:0000313" key="5">
    <source>
        <dbReference type="EMBL" id="MBC5659611.1"/>
    </source>
</evidence>
<keyword evidence="1" id="KW-0813">Transport</keyword>
<evidence type="ECO:0000256" key="3">
    <source>
        <dbReference type="ARBA" id="ARBA00022840"/>
    </source>
</evidence>
<proteinExistence type="predicted"/>
<dbReference type="PANTHER" id="PTHR42734:SF19">
    <property type="entry name" value="IRON COMPOUNDS ABC TRANSPORTER, ATP-BINDING PROTEIN"/>
    <property type="match status" value="1"/>
</dbReference>
<keyword evidence="2" id="KW-0547">Nucleotide-binding</keyword>
<sequence>MKAEDRKVEFCIQDVEFSYEKKKILKGIRADFRGAGVYGIFGPNGSGKSTLLKCCSGILKPERGSILVQNRAVNRMSCQERSRLLACVPQEHRLSFPFTVEEVVLMGRTPYLGGIRGPKGEDREMAWRAMEEIGITELSDRPYTQLSGGQRQLVLMARALAQDTPVLILDEPTSALDFKNQMKVFEILRTLAAKGKLILACTHDPNHVKWFCDQVLILKEGEVMARGAVSDTLTQHCLESLYGQICQLQNDVIIPKRNACA</sequence>
<dbReference type="InterPro" id="IPR027417">
    <property type="entry name" value="P-loop_NTPase"/>
</dbReference>
<organism evidence="5 6">
    <name type="scientific">Anaerosacchariphilus hominis</name>
    <dbReference type="NCBI Taxonomy" id="2763017"/>
    <lineage>
        <taxon>Bacteria</taxon>
        <taxon>Bacillati</taxon>
        <taxon>Bacillota</taxon>
        <taxon>Clostridia</taxon>
        <taxon>Lachnospirales</taxon>
        <taxon>Lachnospiraceae</taxon>
        <taxon>Anaerosacchariphilus</taxon>
    </lineage>
</organism>
<reference evidence="5" key="1">
    <citation type="submission" date="2020-08" db="EMBL/GenBank/DDBJ databases">
        <title>Genome public.</title>
        <authorList>
            <person name="Liu C."/>
            <person name="Sun Q."/>
        </authorList>
    </citation>
    <scope>NUCLEOTIDE SEQUENCE</scope>
    <source>
        <strain evidence="5">NSJ-68</strain>
    </source>
</reference>
<name>A0A923LC35_9FIRM</name>
<dbReference type="Gene3D" id="3.40.50.300">
    <property type="entry name" value="P-loop containing nucleotide triphosphate hydrolases"/>
    <property type="match status" value="1"/>
</dbReference>
<evidence type="ECO:0000256" key="1">
    <source>
        <dbReference type="ARBA" id="ARBA00022448"/>
    </source>
</evidence>
<dbReference type="InterPro" id="IPR003439">
    <property type="entry name" value="ABC_transporter-like_ATP-bd"/>
</dbReference>
<dbReference type="SUPFAM" id="SSF52540">
    <property type="entry name" value="P-loop containing nucleoside triphosphate hydrolases"/>
    <property type="match status" value="1"/>
</dbReference>
<protein>
    <submittedName>
        <fullName evidence="5">ABC transporter ATP-binding protein</fullName>
    </submittedName>
</protein>
<dbReference type="SMART" id="SM00382">
    <property type="entry name" value="AAA"/>
    <property type="match status" value="1"/>
</dbReference>
<dbReference type="AlphaFoldDB" id="A0A923LC35"/>
<dbReference type="EMBL" id="JACOOR010000004">
    <property type="protein sequence ID" value="MBC5659611.1"/>
    <property type="molecule type" value="Genomic_DNA"/>
</dbReference>
<dbReference type="Proteomes" id="UP000649345">
    <property type="component" value="Unassembled WGS sequence"/>
</dbReference>
<dbReference type="RefSeq" id="WP_186871926.1">
    <property type="nucleotide sequence ID" value="NZ_JACOOR010000004.1"/>
</dbReference>
<dbReference type="InterPro" id="IPR050153">
    <property type="entry name" value="Metal_Ion_Import_ABC"/>
</dbReference>
<dbReference type="PROSITE" id="PS00211">
    <property type="entry name" value="ABC_TRANSPORTER_1"/>
    <property type="match status" value="1"/>
</dbReference>
<comment type="caution">
    <text evidence="5">The sequence shown here is derived from an EMBL/GenBank/DDBJ whole genome shotgun (WGS) entry which is preliminary data.</text>
</comment>